<feature type="compositionally biased region" description="Polar residues" evidence="10">
    <location>
        <begin position="434"/>
        <end position="445"/>
    </location>
</feature>
<dbReference type="PANTHER" id="PTHR22967">
    <property type="entry name" value="SERINE/THREONINE PROTEIN KINASE"/>
    <property type="match status" value="1"/>
</dbReference>
<dbReference type="EMBL" id="JANBTW010000014">
    <property type="protein sequence ID" value="KAJ2679155.1"/>
    <property type="molecule type" value="Genomic_DNA"/>
</dbReference>
<feature type="compositionally biased region" description="Polar residues" evidence="10">
    <location>
        <begin position="386"/>
        <end position="410"/>
    </location>
</feature>
<evidence type="ECO:0000256" key="5">
    <source>
        <dbReference type="ARBA" id="ARBA00022777"/>
    </source>
</evidence>
<dbReference type="InterPro" id="IPR011009">
    <property type="entry name" value="Kinase-like_dom_sf"/>
</dbReference>
<evidence type="ECO:0000256" key="2">
    <source>
        <dbReference type="ARBA" id="ARBA00022527"/>
    </source>
</evidence>
<evidence type="ECO:0000256" key="1">
    <source>
        <dbReference type="ARBA" id="ARBA00012513"/>
    </source>
</evidence>
<feature type="region of interest" description="Disordered" evidence="10">
    <location>
        <begin position="374"/>
        <end position="482"/>
    </location>
</feature>
<feature type="compositionally biased region" description="Low complexity" evidence="10">
    <location>
        <begin position="1210"/>
        <end position="1225"/>
    </location>
</feature>
<dbReference type="PANTHER" id="PTHR22967:SF57">
    <property type="entry name" value="AUXILIN, ISOFORM A-RELATED"/>
    <property type="match status" value="1"/>
</dbReference>
<dbReference type="Pfam" id="PF00069">
    <property type="entry name" value="Pkinase"/>
    <property type="match status" value="1"/>
</dbReference>
<protein>
    <recommendedName>
        <fullName evidence="1">non-specific serine/threonine protein kinase</fullName>
        <ecNumber evidence="1">2.7.11.1</ecNumber>
    </recommendedName>
</protein>
<dbReference type="InterPro" id="IPR000719">
    <property type="entry name" value="Prot_kinase_dom"/>
</dbReference>
<keyword evidence="6" id="KW-0067">ATP-binding</keyword>
<evidence type="ECO:0000256" key="7">
    <source>
        <dbReference type="ARBA" id="ARBA00047899"/>
    </source>
</evidence>
<evidence type="ECO:0000256" key="8">
    <source>
        <dbReference type="ARBA" id="ARBA00048679"/>
    </source>
</evidence>
<dbReference type="PROSITE" id="PS00108">
    <property type="entry name" value="PROTEIN_KINASE_ST"/>
    <property type="match status" value="1"/>
</dbReference>
<organism evidence="12 13">
    <name type="scientific">Coemansia spiralis</name>
    <dbReference type="NCBI Taxonomy" id="417178"/>
    <lineage>
        <taxon>Eukaryota</taxon>
        <taxon>Fungi</taxon>
        <taxon>Fungi incertae sedis</taxon>
        <taxon>Zoopagomycota</taxon>
        <taxon>Kickxellomycotina</taxon>
        <taxon>Kickxellomycetes</taxon>
        <taxon>Kickxellales</taxon>
        <taxon>Kickxellaceae</taxon>
        <taxon>Coemansia</taxon>
    </lineage>
</organism>
<feature type="region of interest" description="Disordered" evidence="10">
    <location>
        <begin position="310"/>
        <end position="347"/>
    </location>
</feature>
<accession>A0A9W8G9A4</accession>
<evidence type="ECO:0000256" key="10">
    <source>
        <dbReference type="SAM" id="MobiDB-lite"/>
    </source>
</evidence>
<sequence>MPSEFDDIGSPLPKINGLFSQGTIIQVSNHACIVQRFLSSGGHANIYFVTLVSDGSPHVLKHIFFGEDPTSPARQCAEQEIPIMSQLNGHPNIVSLTAAELADDCAYILMEFCPGDVLSLMNANLSPGLDEPTILHIFCDVCKAVAHMHYQDPPLLHRDLKVENVLIAPSSYKLCDFGSATSKTIAQGTRMSREETLSLEDEIQRCTTLEYRAPEMVDLYLRRGVNEKADIWALGVLLYKLCYFKTPFDNASSLAILNAEYSLPASPVYSKELRHIFQMTLREEPRERPTIYTLTTYVCALRREPCQLENKYASPPSSPNDVQHHQRDGLGYVAGTPPVPPPRRYAASNNKYALSSNSSQTDLSASDGISELDSSAIVPMRRGRPTRQQPASATSSVANFGSKHPTNNHNKFGVSSAALPATNNASPSNSSNNDRGTYQPQQQPKDSNEAARSALGIYSPRDSSEAAAAEEEPVQSPSGLRHMRMSVKAPDGRESMSVDFVQGAVFGSARRTSSMLRRNPSAASNTSSHRSSHAGSGGNSSNVFDNLDDNASRLARKSTGSLRLMRSHSRSSTALEVAMDAPISPLPGFVSQPLPPPPPVPQKAQGARRKQMAGVDVNVDASADTTMANMISPLSLQDSQSPNGLAVDNAVFQNEESSVKLQNVKEWMAASQESSTPNEEPLLSRLSTIMESHQDEPNGQANTAMPVSRYNQSQERAPVKSIYAMTMDKLEDDARFSMLFDDPTIFDAKARFAAQRSSVYQTPDSGYNGTSHATADAQENWSSISFDMMDSMMRKMSDQAKAAEPAKNNGNDEDAWSVKPRRRNISPTNINEDGEELDIDSVLHRAEQRNRKKLIAQNNRRSQYIFSVYGAQSSGASAMLSADPHVPVPPVQDTQGILKEDVEDGMRVLSEEEIEALLKKMDMYNRELLSEQEKWHNRSAQDSSIDLQSLDQMIAQANDQLLRKEQAAKAVEECTVAQKTNSGTGLLQNVISAAKSTFVKTTLATPAAADSEQLVASASSPVHATVAEIEKPKPQDAVIAEVENPANLPTASVDVSAPTNPPRTPSQTETVQQPSNSSLPKATSRTPESTDSAVASKPTVPLSPSPPALAPDASTTQENGEPLTRKTSNSAASPKQPTHATASLSESPSKTSSVATALTANPQPSTLDNGGGSSKALEAPRMQRTQTDTPSTATIDPLTEVRARLKKKQSSPTLPTTTRSLTGGSVAARTVFLGSGESKAGSQPNTPPGSVKATSKKPTKSVKNLVAMFEQS</sequence>
<feature type="compositionally biased region" description="Low complexity" evidence="10">
    <location>
        <begin position="415"/>
        <end position="433"/>
    </location>
</feature>
<evidence type="ECO:0000256" key="4">
    <source>
        <dbReference type="ARBA" id="ARBA00022741"/>
    </source>
</evidence>
<feature type="region of interest" description="Disordered" evidence="10">
    <location>
        <begin position="510"/>
        <end position="545"/>
    </location>
</feature>
<comment type="caution">
    <text evidence="12">The sequence shown here is derived from an EMBL/GenBank/DDBJ whole genome shotgun (WGS) entry which is preliminary data.</text>
</comment>
<evidence type="ECO:0000256" key="3">
    <source>
        <dbReference type="ARBA" id="ARBA00022679"/>
    </source>
</evidence>
<evidence type="ECO:0000313" key="12">
    <source>
        <dbReference type="EMBL" id="KAJ2679155.1"/>
    </source>
</evidence>
<dbReference type="Gene3D" id="1.10.510.10">
    <property type="entry name" value="Transferase(Phosphotransferase) domain 1"/>
    <property type="match status" value="1"/>
</dbReference>
<keyword evidence="5 12" id="KW-0418">Kinase</keyword>
<evidence type="ECO:0000256" key="9">
    <source>
        <dbReference type="SAM" id="Coils"/>
    </source>
</evidence>
<dbReference type="EC" id="2.7.11.1" evidence="1"/>
<name>A0A9W8G9A4_9FUNG</name>
<dbReference type="GO" id="GO:2000369">
    <property type="term" value="P:regulation of clathrin-dependent endocytosis"/>
    <property type="evidence" value="ECO:0007669"/>
    <property type="project" value="TreeGrafter"/>
</dbReference>
<evidence type="ECO:0000259" key="11">
    <source>
        <dbReference type="PROSITE" id="PS50011"/>
    </source>
</evidence>
<dbReference type="AlphaFoldDB" id="A0A9W8G9A4"/>
<feature type="compositionally biased region" description="Polar residues" evidence="10">
    <location>
        <begin position="1125"/>
        <end position="1168"/>
    </location>
</feature>
<dbReference type="InterPro" id="IPR008271">
    <property type="entry name" value="Ser/Thr_kinase_AS"/>
</dbReference>
<reference evidence="12" key="1">
    <citation type="submission" date="2022-07" db="EMBL/GenBank/DDBJ databases">
        <title>Phylogenomic reconstructions and comparative analyses of Kickxellomycotina fungi.</title>
        <authorList>
            <person name="Reynolds N.K."/>
            <person name="Stajich J.E."/>
            <person name="Barry K."/>
            <person name="Grigoriev I.V."/>
            <person name="Crous P."/>
            <person name="Smith M.E."/>
        </authorList>
    </citation>
    <scope>NUCLEOTIDE SEQUENCE</scope>
    <source>
        <strain evidence="12">NRRL 3115</strain>
    </source>
</reference>
<keyword evidence="3 12" id="KW-0808">Transferase</keyword>
<comment type="catalytic activity">
    <reaction evidence="7">
        <text>L-threonyl-[protein] + ATP = O-phospho-L-threonyl-[protein] + ADP + H(+)</text>
        <dbReference type="Rhea" id="RHEA:46608"/>
        <dbReference type="Rhea" id="RHEA-COMP:11060"/>
        <dbReference type="Rhea" id="RHEA-COMP:11605"/>
        <dbReference type="ChEBI" id="CHEBI:15378"/>
        <dbReference type="ChEBI" id="CHEBI:30013"/>
        <dbReference type="ChEBI" id="CHEBI:30616"/>
        <dbReference type="ChEBI" id="CHEBI:61977"/>
        <dbReference type="ChEBI" id="CHEBI:456216"/>
        <dbReference type="EC" id="2.7.11.1"/>
    </reaction>
</comment>
<dbReference type="SMART" id="SM00220">
    <property type="entry name" value="S_TKc"/>
    <property type="match status" value="1"/>
</dbReference>
<gene>
    <name evidence="12" type="primary">AKL1</name>
    <name evidence="12" type="ORF">GGI25_001723</name>
</gene>
<keyword evidence="9" id="KW-0175">Coiled coil</keyword>
<feature type="compositionally biased region" description="Polar residues" evidence="10">
    <location>
        <begin position="1065"/>
        <end position="1093"/>
    </location>
</feature>
<dbReference type="SUPFAM" id="SSF56112">
    <property type="entry name" value="Protein kinase-like (PK-like)"/>
    <property type="match status" value="1"/>
</dbReference>
<dbReference type="GO" id="GO:0005737">
    <property type="term" value="C:cytoplasm"/>
    <property type="evidence" value="ECO:0007669"/>
    <property type="project" value="TreeGrafter"/>
</dbReference>
<proteinExistence type="predicted"/>
<evidence type="ECO:0000313" key="13">
    <source>
        <dbReference type="Proteomes" id="UP001151518"/>
    </source>
</evidence>
<comment type="catalytic activity">
    <reaction evidence="8">
        <text>L-seryl-[protein] + ATP = O-phospho-L-seryl-[protein] + ADP + H(+)</text>
        <dbReference type="Rhea" id="RHEA:17989"/>
        <dbReference type="Rhea" id="RHEA-COMP:9863"/>
        <dbReference type="Rhea" id="RHEA-COMP:11604"/>
        <dbReference type="ChEBI" id="CHEBI:15378"/>
        <dbReference type="ChEBI" id="CHEBI:29999"/>
        <dbReference type="ChEBI" id="CHEBI:30616"/>
        <dbReference type="ChEBI" id="CHEBI:83421"/>
        <dbReference type="ChEBI" id="CHEBI:456216"/>
        <dbReference type="EC" id="2.7.11.1"/>
    </reaction>
</comment>
<feature type="region of interest" description="Disordered" evidence="10">
    <location>
        <begin position="796"/>
        <end position="832"/>
    </location>
</feature>
<feature type="region of interest" description="Disordered" evidence="10">
    <location>
        <begin position="1046"/>
        <end position="1263"/>
    </location>
</feature>
<feature type="domain" description="Protein kinase" evidence="11">
    <location>
        <begin position="32"/>
        <end position="298"/>
    </location>
</feature>
<keyword evidence="2 12" id="KW-0723">Serine/threonine-protein kinase</keyword>
<feature type="compositionally biased region" description="Polar residues" evidence="10">
    <location>
        <begin position="1183"/>
        <end position="1194"/>
    </location>
</feature>
<keyword evidence="4" id="KW-0547">Nucleotide-binding</keyword>
<feature type="coiled-coil region" evidence="9">
    <location>
        <begin position="907"/>
        <end position="967"/>
    </location>
</feature>
<dbReference type="PROSITE" id="PS50011">
    <property type="entry name" value="PROTEIN_KINASE_DOM"/>
    <property type="match status" value="1"/>
</dbReference>
<dbReference type="Proteomes" id="UP001151518">
    <property type="component" value="Unassembled WGS sequence"/>
</dbReference>
<evidence type="ECO:0000256" key="6">
    <source>
        <dbReference type="ARBA" id="ARBA00022840"/>
    </source>
</evidence>
<dbReference type="GO" id="GO:0005524">
    <property type="term" value="F:ATP binding"/>
    <property type="evidence" value="ECO:0007669"/>
    <property type="project" value="UniProtKB-KW"/>
</dbReference>
<feature type="region of interest" description="Disordered" evidence="10">
    <location>
        <begin position="587"/>
        <end position="611"/>
    </location>
</feature>
<dbReference type="GO" id="GO:0004674">
    <property type="term" value="F:protein serine/threonine kinase activity"/>
    <property type="evidence" value="ECO:0007669"/>
    <property type="project" value="UniProtKB-KW"/>
</dbReference>
<dbReference type="GO" id="GO:0035612">
    <property type="term" value="F:AP-2 adaptor complex binding"/>
    <property type="evidence" value="ECO:0007669"/>
    <property type="project" value="TreeGrafter"/>
</dbReference>
<dbReference type="OrthoDB" id="2018507at2759"/>